<dbReference type="InterPro" id="IPR003347">
    <property type="entry name" value="JmjC_dom"/>
</dbReference>
<dbReference type="GO" id="GO:0000987">
    <property type="term" value="F:cis-regulatory region sequence-specific DNA binding"/>
    <property type="evidence" value="ECO:0007669"/>
    <property type="project" value="TreeGrafter"/>
</dbReference>
<dbReference type="SUPFAM" id="SSF48452">
    <property type="entry name" value="TPR-like"/>
    <property type="match status" value="1"/>
</dbReference>
<sequence>MPFAPTLKLRSTGSRLSARGRNGSTPGTGHQQISPSGARRSSDTGLFYSGEETSMTMGSKKKQTSRSNGTVSQNGTKMSNGMTSERKRRKNEDSTMVTKTVQMSAFIVIIIAFVIMYRTDFSSVSSSGQNSSPSLDSSQDSKASQNSIQTDSTNWRPASKEAWKLYGSTKCTVDRREASDLTVKEFEKEYRFKKPVIVRFPNGAKDWTNPRKWSLSSLKQEYGQWYVLSGNSLEIVRKGGNGDVQSSFTEFVDSLMQDKDEIGEPFYIFDRMFYNDSSLPRTLKPPKYFEIKDGIDDSIFFLGASSSGVSFHKHADAWNGVIYGQKRWFLYPTTHTPPGGVYPGFTQMEWYSKVYPSLTEDHAPMECVQEAGEILYLPEGTYHGTINLGDTVAIGIQKKLAATETEKLFYKELNLERAASGANRDKLLQERIKIFKKLHKLLPDNTEVMMKLGQALADSGQIQDGMKFTQLAIDKDPHFLIAHLNKAKMHIQINEKQKAEEILKFTLKMNPKLWDIHATYGDFLMNNQRFKEAVQMYKKGTEVKPDLLPFWANLRNAQQQSGDIQGARETNLVIERLHKKQQSRQ</sequence>
<evidence type="ECO:0000313" key="4">
    <source>
        <dbReference type="EnsemblMetazoa" id="G29926.2:cds"/>
    </source>
</evidence>
<dbReference type="AlphaFoldDB" id="A0A8W8LVM4"/>
<dbReference type="InterPro" id="IPR019734">
    <property type="entry name" value="TPR_rpt"/>
</dbReference>
<evidence type="ECO:0000256" key="1">
    <source>
        <dbReference type="SAM" id="MobiDB-lite"/>
    </source>
</evidence>
<dbReference type="SMART" id="SM00028">
    <property type="entry name" value="TPR"/>
    <property type="match status" value="3"/>
</dbReference>
<evidence type="ECO:0000313" key="5">
    <source>
        <dbReference type="Proteomes" id="UP000005408"/>
    </source>
</evidence>
<dbReference type="OrthoDB" id="438164at2759"/>
<dbReference type="InterPro" id="IPR050910">
    <property type="entry name" value="JMJD6_ArgDemeth/LysHydrox"/>
</dbReference>
<dbReference type="GO" id="GO:0005634">
    <property type="term" value="C:nucleus"/>
    <property type="evidence" value="ECO:0007669"/>
    <property type="project" value="TreeGrafter"/>
</dbReference>
<feature type="region of interest" description="Disordered" evidence="1">
    <location>
        <begin position="1"/>
        <end position="96"/>
    </location>
</feature>
<feature type="compositionally biased region" description="Polar residues" evidence="1">
    <location>
        <begin position="146"/>
        <end position="155"/>
    </location>
</feature>
<dbReference type="Gene3D" id="2.60.120.650">
    <property type="entry name" value="Cupin"/>
    <property type="match status" value="1"/>
</dbReference>
<protein>
    <recommendedName>
        <fullName evidence="3">JmjC domain-containing protein</fullName>
    </recommendedName>
</protein>
<dbReference type="SUPFAM" id="SSF51197">
    <property type="entry name" value="Clavaminate synthase-like"/>
    <property type="match status" value="1"/>
</dbReference>
<feature type="transmembrane region" description="Helical" evidence="2">
    <location>
        <begin position="96"/>
        <end position="117"/>
    </location>
</feature>
<evidence type="ECO:0000256" key="2">
    <source>
        <dbReference type="SAM" id="Phobius"/>
    </source>
</evidence>
<dbReference type="InterPro" id="IPR041667">
    <property type="entry name" value="Cupin_8"/>
</dbReference>
<name>A0A8W8LVM4_MAGGI</name>
<feature type="region of interest" description="Disordered" evidence="1">
    <location>
        <begin position="125"/>
        <end position="155"/>
    </location>
</feature>
<reference evidence="4" key="1">
    <citation type="submission" date="2022-08" db="UniProtKB">
        <authorList>
            <consortium name="EnsemblMetazoa"/>
        </authorList>
    </citation>
    <scope>IDENTIFICATION</scope>
    <source>
        <strain evidence="4">05x7-T-G4-1.051#20</strain>
    </source>
</reference>
<dbReference type="InterPro" id="IPR011990">
    <property type="entry name" value="TPR-like_helical_dom_sf"/>
</dbReference>
<feature type="compositionally biased region" description="Polar residues" evidence="1">
    <location>
        <begin position="65"/>
        <end position="83"/>
    </location>
</feature>
<dbReference type="Gene3D" id="1.25.40.10">
    <property type="entry name" value="Tetratricopeptide repeat domain"/>
    <property type="match status" value="1"/>
</dbReference>
<dbReference type="Pfam" id="PF13621">
    <property type="entry name" value="Cupin_8"/>
    <property type="match status" value="1"/>
</dbReference>
<feature type="compositionally biased region" description="Polar residues" evidence="1">
    <location>
        <begin position="22"/>
        <end position="35"/>
    </location>
</feature>
<dbReference type="SMART" id="SM00558">
    <property type="entry name" value="JmjC"/>
    <property type="match status" value="1"/>
</dbReference>
<dbReference type="OMA" id="WFLYPPQ"/>
<dbReference type="EnsemblMetazoa" id="G29926.2">
    <property type="protein sequence ID" value="G29926.2:cds"/>
    <property type="gene ID" value="G29926"/>
</dbReference>
<organism evidence="4 5">
    <name type="scientific">Magallana gigas</name>
    <name type="common">Pacific oyster</name>
    <name type="synonym">Crassostrea gigas</name>
    <dbReference type="NCBI Taxonomy" id="29159"/>
    <lineage>
        <taxon>Eukaryota</taxon>
        <taxon>Metazoa</taxon>
        <taxon>Spiralia</taxon>
        <taxon>Lophotrochozoa</taxon>
        <taxon>Mollusca</taxon>
        <taxon>Bivalvia</taxon>
        <taxon>Autobranchia</taxon>
        <taxon>Pteriomorphia</taxon>
        <taxon>Ostreida</taxon>
        <taxon>Ostreoidea</taxon>
        <taxon>Ostreidae</taxon>
        <taxon>Magallana</taxon>
    </lineage>
</organism>
<keyword evidence="2" id="KW-1133">Transmembrane helix</keyword>
<dbReference type="PANTHER" id="PTHR12480:SF21">
    <property type="entry name" value="JMJC DOMAIN-CONTAINING PROTEIN 8"/>
    <property type="match status" value="1"/>
</dbReference>
<dbReference type="PANTHER" id="PTHR12480">
    <property type="entry name" value="ARGININE DEMETHYLASE AND LYSYL-HYDROXYLASE JMJD"/>
    <property type="match status" value="1"/>
</dbReference>
<feature type="compositionally biased region" description="Low complexity" evidence="1">
    <location>
        <begin position="125"/>
        <end position="145"/>
    </location>
</feature>
<keyword evidence="2" id="KW-0472">Membrane</keyword>
<feature type="domain" description="JmjC" evidence="3">
    <location>
        <begin position="268"/>
        <end position="413"/>
    </location>
</feature>
<accession>A0A8W8LVM4</accession>
<dbReference type="Proteomes" id="UP000005408">
    <property type="component" value="Unassembled WGS sequence"/>
</dbReference>
<evidence type="ECO:0000259" key="3">
    <source>
        <dbReference type="PROSITE" id="PS51184"/>
    </source>
</evidence>
<proteinExistence type="predicted"/>
<keyword evidence="2" id="KW-0812">Transmembrane</keyword>
<keyword evidence="5" id="KW-1185">Reference proteome</keyword>
<dbReference type="PROSITE" id="PS51184">
    <property type="entry name" value="JMJC"/>
    <property type="match status" value="1"/>
</dbReference>